<organism evidence="1">
    <name type="scientific">viral metagenome</name>
    <dbReference type="NCBI Taxonomy" id="1070528"/>
    <lineage>
        <taxon>unclassified sequences</taxon>
        <taxon>metagenomes</taxon>
        <taxon>organismal metagenomes</taxon>
    </lineage>
</organism>
<sequence>MKINNNVIPFAGIILISLIVSQAGSALTGSTNDIPDSVIRGNITDLRAMEGVEGNTRFNETHGQYVTKTANMNYIITVNIVGSPTYTYSGTIGRDGNFDVVYDMNLDAKGIALQKMAAIQGYAYQRWGYNLLNKDVIWKPYSKGS</sequence>
<reference evidence="1" key="1">
    <citation type="submission" date="2020-03" db="EMBL/GenBank/DDBJ databases">
        <title>The deep terrestrial virosphere.</title>
        <authorList>
            <person name="Holmfeldt K."/>
            <person name="Nilsson E."/>
            <person name="Simone D."/>
            <person name="Lopez-Fernandez M."/>
            <person name="Wu X."/>
            <person name="de Brujin I."/>
            <person name="Lundin D."/>
            <person name="Andersson A."/>
            <person name="Bertilsson S."/>
            <person name="Dopson M."/>
        </authorList>
    </citation>
    <scope>NUCLEOTIDE SEQUENCE</scope>
    <source>
        <strain evidence="1">MM415B03539</strain>
    </source>
</reference>
<accession>A0A6M3LB31</accession>
<gene>
    <name evidence="1" type="ORF">MM415B03539_0010</name>
</gene>
<name>A0A6M3LB31_9ZZZZ</name>
<dbReference type="AlphaFoldDB" id="A0A6M3LB31"/>
<protein>
    <submittedName>
        <fullName evidence="1">Uncharacterized protein</fullName>
    </submittedName>
</protein>
<evidence type="ECO:0000313" key="1">
    <source>
        <dbReference type="EMBL" id="QJA90862.1"/>
    </source>
</evidence>
<proteinExistence type="predicted"/>
<dbReference type="EMBL" id="MT142943">
    <property type="protein sequence ID" value="QJA90862.1"/>
    <property type="molecule type" value="Genomic_DNA"/>
</dbReference>